<name>A0ABU6ZK07_9FABA</name>
<evidence type="ECO:0000256" key="1">
    <source>
        <dbReference type="ARBA" id="ARBA00022741"/>
    </source>
</evidence>
<organism evidence="4 5">
    <name type="scientific">Stylosanthes scabra</name>
    <dbReference type="NCBI Taxonomy" id="79078"/>
    <lineage>
        <taxon>Eukaryota</taxon>
        <taxon>Viridiplantae</taxon>
        <taxon>Streptophyta</taxon>
        <taxon>Embryophyta</taxon>
        <taxon>Tracheophyta</taxon>
        <taxon>Spermatophyta</taxon>
        <taxon>Magnoliopsida</taxon>
        <taxon>eudicotyledons</taxon>
        <taxon>Gunneridae</taxon>
        <taxon>Pentapetalae</taxon>
        <taxon>rosids</taxon>
        <taxon>fabids</taxon>
        <taxon>Fabales</taxon>
        <taxon>Fabaceae</taxon>
        <taxon>Papilionoideae</taxon>
        <taxon>50 kb inversion clade</taxon>
        <taxon>dalbergioids sensu lato</taxon>
        <taxon>Dalbergieae</taxon>
        <taxon>Pterocarpus clade</taxon>
        <taxon>Stylosanthes</taxon>
    </lineage>
</organism>
<dbReference type="EMBL" id="JASCZI010272456">
    <property type="protein sequence ID" value="MED6222306.1"/>
    <property type="molecule type" value="Genomic_DNA"/>
</dbReference>
<accession>A0ABU6ZK07</accession>
<gene>
    <name evidence="4" type="ORF">PIB30_063099</name>
</gene>
<protein>
    <recommendedName>
        <fullName evidence="3">AAA ATPase AAA+ lid domain-containing protein</fullName>
    </recommendedName>
</protein>
<comment type="caution">
    <text evidence="4">The sequence shown here is derived from an EMBL/GenBank/DDBJ whole genome shotgun (WGS) entry which is preliminary data.</text>
</comment>
<dbReference type="InterPro" id="IPR027417">
    <property type="entry name" value="P-loop_NTPase"/>
</dbReference>
<dbReference type="PANTHER" id="PTHR23077">
    <property type="entry name" value="AAA-FAMILY ATPASE"/>
    <property type="match status" value="1"/>
</dbReference>
<dbReference type="Gene3D" id="1.10.8.60">
    <property type="match status" value="1"/>
</dbReference>
<dbReference type="PANTHER" id="PTHR23077:SF171">
    <property type="entry name" value="NUCLEAR VALOSIN-CONTAINING PROTEIN-LIKE"/>
    <property type="match status" value="1"/>
</dbReference>
<keyword evidence="2" id="KW-0067">ATP-binding</keyword>
<dbReference type="Pfam" id="PF17862">
    <property type="entry name" value="AAA_lid_3"/>
    <property type="match status" value="1"/>
</dbReference>
<reference evidence="4 5" key="1">
    <citation type="journal article" date="2023" name="Plants (Basel)">
        <title>Bridging the Gap: Combining Genomics and Transcriptomics Approaches to Understand Stylosanthes scabra, an Orphan Legume from the Brazilian Caatinga.</title>
        <authorList>
            <person name="Ferreira-Neto J.R.C."/>
            <person name="da Silva M.D."/>
            <person name="Binneck E."/>
            <person name="de Melo N.F."/>
            <person name="da Silva R.H."/>
            <person name="de Melo A.L.T.M."/>
            <person name="Pandolfi V."/>
            <person name="Bustamante F.O."/>
            <person name="Brasileiro-Vidal A.C."/>
            <person name="Benko-Iseppon A.M."/>
        </authorList>
    </citation>
    <scope>NUCLEOTIDE SEQUENCE [LARGE SCALE GENOMIC DNA]</scope>
    <source>
        <tissue evidence="4">Leaves</tissue>
    </source>
</reference>
<dbReference type="Gene3D" id="3.40.50.300">
    <property type="entry name" value="P-loop containing nucleotide triphosphate hydrolases"/>
    <property type="match status" value="1"/>
</dbReference>
<dbReference type="InterPro" id="IPR050168">
    <property type="entry name" value="AAA_ATPase_domain"/>
</dbReference>
<sequence>MDQALLRPGRFGKQVYIPLPSFEQRFSILKVLARKKPLDSTVDLRAISKACENFSGADLAKLVEEAARAAVKEKLSLLDQCLRSIILPRHFDIVLSKVINSAFPEA</sequence>
<proteinExistence type="predicted"/>
<evidence type="ECO:0000313" key="5">
    <source>
        <dbReference type="Proteomes" id="UP001341840"/>
    </source>
</evidence>
<feature type="domain" description="AAA ATPase AAA+ lid" evidence="3">
    <location>
        <begin position="42"/>
        <end position="78"/>
    </location>
</feature>
<evidence type="ECO:0000259" key="3">
    <source>
        <dbReference type="Pfam" id="PF17862"/>
    </source>
</evidence>
<evidence type="ECO:0000256" key="2">
    <source>
        <dbReference type="ARBA" id="ARBA00022840"/>
    </source>
</evidence>
<dbReference type="InterPro" id="IPR041569">
    <property type="entry name" value="AAA_lid_3"/>
</dbReference>
<dbReference type="Proteomes" id="UP001341840">
    <property type="component" value="Unassembled WGS sequence"/>
</dbReference>
<dbReference type="SUPFAM" id="SSF52540">
    <property type="entry name" value="P-loop containing nucleoside triphosphate hydrolases"/>
    <property type="match status" value="1"/>
</dbReference>
<keyword evidence="1" id="KW-0547">Nucleotide-binding</keyword>
<evidence type="ECO:0000313" key="4">
    <source>
        <dbReference type="EMBL" id="MED6222306.1"/>
    </source>
</evidence>
<keyword evidence="5" id="KW-1185">Reference proteome</keyword>